<keyword evidence="5 10" id="KW-0812">Transmembrane</keyword>
<evidence type="ECO:0000256" key="7">
    <source>
        <dbReference type="ARBA" id="ARBA00022989"/>
    </source>
</evidence>
<dbReference type="InterPro" id="IPR019540">
    <property type="entry name" value="PtdIno-glycan_biosynth_class_S"/>
</dbReference>
<organism evidence="11 12">
    <name type="scientific">Malassezia caprae</name>
    <dbReference type="NCBI Taxonomy" id="1381934"/>
    <lineage>
        <taxon>Eukaryota</taxon>
        <taxon>Fungi</taxon>
        <taxon>Dikarya</taxon>
        <taxon>Basidiomycota</taxon>
        <taxon>Ustilaginomycotina</taxon>
        <taxon>Malasseziomycetes</taxon>
        <taxon>Malasseziales</taxon>
        <taxon>Malasseziaceae</taxon>
        <taxon>Malassezia</taxon>
    </lineage>
</organism>
<evidence type="ECO:0000256" key="5">
    <source>
        <dbReference type="ARBA" id="ARBA00022692"/>
    </source>
</evidence>
<gene>
    <name evidence="11" type="primary">GPI17</name>
    <name evidence="11" type="ORF">MCAP1_003181</name>
</gene>
<dbReference type="GO" id="GO:0016255">
    <property type="term" value="P:attachment of GPI anchor to protein"/>
    <property type="evidence" value="ECO:0007669"/>
    <property type="project" value="InterPro"/>
</dbReference>
<keyword evidence="8 10" id="KW-0472">Membrane</keyword>
<dbReference type="GO" id="GO:0006506">
    <property type="term" value="P:GPI anchor biosynthetic process"/>
    <property type="evidence" value="ECO:0007669"/>
    <property type="project" value="UniProtKB-KW"/>
</dbReference>
<evidence type="ECO:0000256" key="9">
    <source>
        <dbReference type="ARBA" id="ARBA00023180"/>
    </source>
</evidence>
<comment type="similarity">
    <text evidence="3">Belongs to the PIGS family.</text>
</comment>
<accession>A0AAF0EDU6</accession>
<keyword evidence="6" id="KW-0256">Endoplasmic reticulum</keyword>
<evidence type="ECO:0000256" key="3">
    <source>
        <dbReference type="ARBA" id="ARBA00005316"/>
    </source>
</evidence>
<dbReference type="PANTHER" id="PTHR21072">
    <property type="entry name" value="GPI TRANSAMIDASE COMPONENT PIG-S"/>
    <property type="match status" value="1"/>
</dbReference>
<dbReference type="GO" id="GO:0042765">
    <property type="term" value="C:GPI-anchor transamidase complex"/>
    <property type="evidence" value="ECO:0007669"/>
    <property type="project" value="InterPro"/>
</dbReference>
<protein>
    <submittedName>
        <fullName evidence="11">GPI transamidase component</fullName>
    </submittedName>
</protein>
<dbReference type="AlphaFoldDB" id="A0AAF0EDU6"/>
<comment type="pathway">
    <text evidence="2">Glycolipid biosynthesis; glycosylphosphatidylinositol-anchor biosynthesis.</text>
</comment>
<dbReference type="EMBL" id="CP119914">
    <property type="protein sequence ID" value="WFD20926.1"/>
    <property type="molecule type" value="Genomic_DNA"/>
</dbReference>
<feature type="transmembrane region" description="Helical" evidence="10">
    <location>
        <begin position="12"/>
        <end position="30"/>
    </location>
</feature>
<comment type="subcellular location">
    <subcellularLocation>
        <location evidence="1">Endoplasmic reticulum membrane</location>
        <topology evidence="1">Multi-pass membrane protein</topology>
    </subcellularLocation>
</comment>
<evidence type="ECO:0000256" key="10">
    <source>
        <dbReference type="SAM" id="Phobius"/>
    </source>
</evidence>
<dbReference type="PANTHER" id="PTHR21072:SF13">
    <property type="entry name" value="GPI TRANSAMIDASE COMPONENT PIG-S"/>
    <property type="match status" value="1"/>
</dbReference>
<evidence type="ECO:0000313" key="11">
    <source>
        <dbReference type="EMBL" id="WFD20926.1"/>
    </source>
</evidence>
<feature type="transmembrane region" description="Helical" evidence="10">
    <location>
        <begin position="467"/>
        <end position="486"/>
    </location>
</feature>
<dbReference type="Proteomes" id="UP001220961">
    <property type="component" value="Chromosome 7"/>
</dbReference>
<keyword evidence="9" id="KW-0325">Glycoprotein</keyword>
<dbReference type="Pfam" id="PF10510">
    <property type="entry name" value="PIG-S"/>
    <property type="match status" value="2"/>
</dbReference>
<keyword evidence="7 10" id="KW-1133">Transmembrane helix</keyword>
<evidence type="ECO:0000313" key="12">
    <source>
        <dbReference type="Proteomes" id="UP001220961"/>
    </source>
</evidence>
<keyword evidence="12" id="KW-1185">Reference proteome</keyword>
<evidence type="ECO:0000256" key="4">
    <source>
        <dbReference type="ARBA" id="ARBA00022502"/>
    </source>
</evidence>
<evidence type="ECO:0000256" key="1">
    <source>
        <dbReference type="ARBA" id="ARBA00004477"/>
    </source>
</evidence>
<reference evidence="11" key="1">
    <citation type="submission" date="2023-03" db="EMBL/GenBank/DDBJ databases">
        <title>Mating type loci evolution in Malassezia.</title>
        <authorList>
            <person name="Coelho M.A."/>
        </authorList>
    </citation>
    <scope>NUCLEOTIDE SEQUENCE</scope>
    <source>
        <strain evidence="11">CBS 10434</strain>
    </source>
</reference>
<evidence type="ECO:0000256" key="2">
    <source>
        <dbReference type="ARBA" id="ARBA00004687"/>
    </source>
</evidence>
<evidence type="ECO:0000256" key="6">
    <source>
        <dbReference type="ARBA" id="ARBA00022824"/>
    </source>
</evidence>
<evidence type="ECO:0000256" key="8">
    <source>
        <dbReference type="ARBA" id="ARBA00023136"/>
    </source>
</evidence>
<sequence>MSVQDTRVHFRIFSAFVAVIVAALPAWWYLTTIERLPLPTERVRAYQKRGICPVTNAFNFCVDRPVGTDNVLEALEEIQWMEKLVCVEDSLCLDYGTADTCDPVEDINPPYEIRRSVRLPLKGRKIVPKQLKKYIAPYLGIPWANVKEGKKCLPEDARVISYAPRLRLVFSLLQEDASRGHAVQEWDLQHALKTVDAPALAPLRRLLDAMAHVHDIELESQIQWYAPLGFEPRTESMHMSTVHTASMDDVRVFINSPQWSLESYGTHNSSAAAEERTLHFVLFLPSEAHSPLYVRKDDQTLLKQPAWLVPQWGGVVVWNRDKSQRDKPLVSLKELQEPMRLFAQQLMKLLGIELEGVAADDHAALALAIEGLQWRRTLEMARGTVETLASIDRLVRKIPNLGVNADVRDNLAASLDKLDACKASLHGRNGSVAAALAHASDAYRLASKSFYDPSMLAMLYFPEEHKYAVYFPLFAPLFLPLVIAFVREVKHRRARRSVEARES</sequence>
<keyword evidence="4" id="KW-0337">GPI-anchor biosynthesis</keyword>
<name>A0AAF0EDU6_9BASI</name>
<proteinExistence type="inferred from homology"/>